<proteinExistence type="predicted"/>
<evidence type="ECO:0000313" key="1">
    <source>
        <dbReference type="EMBL" id="AGJ62164.1"/>
    </source>
</evidence>
<organism>
    <name type="scientific">Saccharolobus islandicus LAL14/1</name>
    <dbReference type="NCBI Taxonomy" id="1241935"/>
    <lineage>
        <taxon>Archaea</taxon>
        <taxon>Thermoproteota</taxon>
        <taxon>Thermoprotei</taxon>
        <taxon>Sulfolobales</taxon>
        <taxon>Sulfolobaceae</taxon>
        <taxon>Saccharolobus</taxon>
    </lineage>
</organism>
<dbReference type="Proteomes" id="UP000013006">
    <property type="component" value="Chromosome"/>
</dbReference>
<dbReference type="HOGENOM" id="CLU_2662545_0_0_2"/>
<accession>M9U577</accession>
<dbReference type="KEGG" id="sic:SiL_0706"/>
<gene>
    <name evidence="1" type="ORF">SiL_0706</name>
</gene>
<evidence type="ECO:0000313" key="2">
    <source>
        <dbReference type="Proteomes" id="UP000013006"/>
    </source>
</evidence>
<name>M9U577_SACIS</name>
<dbReference type="AlphaFoldDB" id="M9U577"/>
<reference evidence="1 2" key="1">
    <citation type="journal article" date="2013" name="Open Biol.">
        <title>Genomics and genetics of Sulfolobus islandicus LAL14/1, a model hyperthermophilic archaeon.</title>
        <authorList>
            <person name="Jaubert C."/>
            <person name="Danioux C."/>
            <person name="Oberto J."/>
            <person name="Cortez D."/>
            <person name="Bize A."/>
            <person name="Krupovic M."/>
            <person name="She Q."/>
            <person name="Forterre P."/>
            <person name="Prangishvili D."/>
            <person name="Sezonov G."/>
        </authorList>
    </citation>
    <scope>NUCLEOTIDE SEQUENCE [LARGE SCALE GENOMIC DNA]</scope>
    <source>
        <strain evidence="1">LAL14/1</strain>
    </source>
</reference>
<dbReference type="EMBL" id="CP003928">
    <property type="protein sequence ID" value="AGJ62164.1"/>
    <property type="molecule type" value="Genomic_DNA"/>
</dbReference>
<sequence length="75" mass="8421">MKNMVGNDYFILLIIRPNTIFAQQNNDINKKNKKNLAFITHSLAYFFCFSNICNSSFGASFSLTAPLPVFPPPSS</sequence>
<protein>
    <submittedName>
        <fullName evidence="1">Uncharacterized protein</fullName>
    </submittedName>
</protein>